<evidence type="ECO:0000313" key="3">
    <source>
        <dbReference type="Proteomes" id="UP000642920"/>
    </source>
</evidence>
<dbReference type="EMBL" id="JAERQG010000002">
    <property type="protein sequence ID" value="MBL0765684.1"/>
    <property type="molecule type" value="Genomic_DNA"/>
</dbReference>
<dbReference type="Proteomes" id="UP000642920">
    <property type="component" value="Unassembled WGS sequence"/>
</dbReference>
<gene>
    <name evidence="2" type="ORF">JKP34_10510</name>
</gene>
<protein>
    <submittedName>
        <fullName evidence="2">Peptidoglycan DD-metalloendopeptidase family protein</fullName>
    </submittedName>
</protein>
<dbReference type="AlphaFoldDB" id="A0A937AHK5"/>
<dbReference type="InterPro" id="IPR011055">
    <property type="entry name" value="Dup_hybrid_motif"/>
</dbReference>
<dbReference type="Gene3D" id="2.70.70.10">
    <property type="entry name" value="Glucose Permease (Domain IIA)"/>
    <property type="match status" value="1"/>
</dbReference>
<keyword evidence="3" id="KW-1185">Reference proteome</keyword>
<dbReference type="RefSeq" id="WP_201920789.1">
    <property type="nucleotide sequence ID" value="NZ_JAERQG010000002.1"/>
</dbReference>
<proteinExistence type="predicted"/>
<name>A0A937AHK5_9BACT</name>
<sequence length="217" mass="24841">MANQHNFDSLDIYPVMGEKIHANNSVVMDFTEDNKKLAKVDLSDTKKFTDYVFKQLGKKKFGYGGYLENRVIYRRSEHFQKGDSRSMHLGVDVWTKAYHPLFAPFDSVVHSFKDNDNFGDYGPTIILEHDLVGKKLYTLYGHLSLKSLNDIKEGDIIKKGSAFSELGDYPENGDWPPHLHFQVITDLEGRRGDFPGVCAPSELPHYQKICLNPYSFI</sequence>
<reference evidence="2" key="1">
    <citation type="submission" date="2021-01" db="EMBL/GenBank/DDBJ databases">
        <title>Marivirga sp. nov., isolated from intertidal surface sediments.</title>
        <authorList>
            <person name="Zhang M."/>
        </authorList>
    </citation>
    <scope>NUCLEOTIDE SEQUENCE</scope>
    <source>
        <strain evidence="2">SM1354</strain>
    </source>
</reference>
<dbReference type="PANTHER" id="PTHR21666:SF270">
    <property type="entry name" value="MUREIN HYDROLASE ACTIVATOR ENVC"/>
    <property type="match status" value="1"/>
</dbReference>
<accession>A0A937AHK5</accession>
<dbReference type="SUPFAM" id="SSF51261">
    <property type="entry name" value="Duplicated hybrid motif"/>
    <property type="match status" value="1"/>
</dbReference>
<evidence type="ECO:0000259" key="1">
    <source>
        <dbReference type="Pfam" id="PF01551"/>
    </source>
</evidence>
<feature type="domain" description="M23ase beta-sheet core" evidence="1">
    <location>
        <begin position="87"/>
        <end position="185"/>
    </location>
</feature>
<dbReference type="GO" id="GO:0004222">
    <property type="term" value="F:metalloendopeptidase activity"/>
    <property type="evidence" value="ECO:0007669"/>
    <property type="project" value="TreeGrafter"/>
</dbReference>
<organism evidence="2 3">
    <name type="scientific">Marivirga atlantica</name>
    <dbReference type="NCBI Taxonomy" id="1548457"/>
    <lineage>
        <taxon>Bacteria</taxon>
        <taxon>Pseudomonadati</taxon>
        <taxon>Bacteroidota</taxon>
        <taxon>Cytophagia</taxon>
        <taxon>Cytophagales</taxon>
        <taxon>Marivirgaceae</taxon>
        <taxon>Marivirga</taxon>
    </lineage>
</organism>
<dbReference type="CDD" id="cd12797">
    <property type="entry name" value="M23_peptidase"/>
    <property type="match status" value="1"/>
</dbReference>
<dbReference type="Pfam" id="PF01551">
    <property type="entry name" value="Peptidase_M23"/>
    <property type="match status" value="1"/>
</dbReference>
<comment type="caution">
    <text evidence="2">The sequence shown here is derived from an EMBL/GenBank/DDBJ whole genome shotgun (WGS) entry which is preliminary data.</text>
</comment>
<dbReference type="InterPro" id="IPR016047">
    <property type="entry name" value="M23ase_b-sheet_dom"/>
</dbReference>
<dbReference type="InterPro" id="IPR050570">
    <property type="entry name" value="Cell_wall_metabolism_enzyme"/>
</dbReference>
<evidence type="ECO:0000313" key="2">
    <source>
        <dbReference type="EMBL" id="MBL0765684.1"/>
    </source>
</evidence>
<dbReference type="PANTHER" id="PTHR21666">
    <property type="entry name" value="PEPTIDASE-RELATED"/>
    <property type="match status" value="1"/>
</dbReference>